<evidence type="ECO:0000256" key="7">
    <source>
        <dbReference type="SAM" id="Phobius"/>
    </source>
</evidence>
<protein>
    <submittedName>
        <fullName evidence="9">Acyltransferase</fullName>
    </submittedName>
</protein>
<dbReference type="Pfam" id="PF01757">
    <property type="entry name" value="Acyl_transf_3"/>
    <property type="match status" value="1"/>
</dbReference>
<feature type="transmembrane region" description="Helical" evidence="7">
    <location>
        <begin position="58"/>
        <end position="76"/>
    </location>
</feature>
<feature type="transmembrane region" description="Helical" evidence="7">
    <location>
        <begin position="193"/>
        <end position="209"/>
    </location>
</feature>
<evidence type="ECO:0000313" key="10">
    <source>
        <dbReference type="Proteomes" id="UP000261284"/>
    </source>
</evidence>
<keyword evidence="4 7" id="KW-0812">Transmembrane</keyword>
<evidence type="ECO:0000259" key="8">
    <source>
        <dbReference type="Pfam" id="PF01757"/>
    </source>
</evidence>
<gene>
    <name evidence="9" type="ORF">DXN05_04250</name>
</gene>
<feature type="transmembrane region" description="Helical" evidence="7">
    <location>
        <begin position="139"/>
        <end position="156"/>
    </location>
</feature>
<feature type="domain" description="Acyltransferase 3" evidence="8">
    <location>
        <begin position="20"/>
        <end position="326"/>
    </location>
</feature>
<comment type="similarity">
    <text evidence="2">Belongs to the acyltransferase 3 family.</text>
</comment>
<keyword evidence="9" id="KW-0012">Acyltransferase</keyword>
<dbReference type="InterPro" id="IPR002656">
    <property type="entry name" value="Acyl_transf_3_dom"/>
</dbReference>
<proteinExistence type="inferred from homology"/>
<accession>A0A3E1NQK0</accession>
<name>A0A3E1NQK0_9BACT</name>
<feature type="transmembrane region" description="Helical" evidence="7">
    <location>
        <begin position="221"/>
        <end position="238"/>
    </location>
</feature>
<feature type="transmembrane region" description="Helical" evidence="7">
    <location>
        <begin position="21"/>
        <end position="38"/>
    </location>
</feature>
<dbReference type="GO" id="GO:0005886">
    <property type="term" value="C:plasma membrane"/>
    <property type="evidence" value="ECO:0007669"/>
    <property type="project" value="UniProtKB-SubCell"/>
</dbReference>
<keyword evidence="10" id="KW-1185">Reference proteome</keyword>
<dbReference type="Proteomes" id="UP000261284">
    <property type="component" value="Unassembled WGS sequence"/>
</dbReference>
<keyword evidence="6 7" id="KW-0472">Membrane</keyword>
<evidence type="ECO:0000256" key="2">
    <source>
        <dbReference type="ARBA" id="ARBA00007400"/>
    </source>
</evidence>
<dbReference type="PANTHER" id="PTHR40074:SF2">
    <property type="entry name" value="O-ACETYLTRANSFERASE WECH"/>
    <property type="match status" value="1"/>
</dbReference>
<dbReference type="PANTHER" id="PTHR40074">
    <property type="entry name" value="O-ACETYLTRANSFERASE WECH"/>
    <property type="match status" value="1"/>
</dbReference>
<dbReference type="EMBL" id="QTJU01000001">
    <property type="protein sequence ID" value="RFM30190.1"/>
    <property type="molecule type" value="Genomic_DNA"/>
</dbReference>
<organism evidence="9 10">
    <name type="scientific">Deminuibacter soli</name>
    <dbReference type="NCBI Taxonomy" id="2291815"/>
    <lineage>
        <taxon>Bacteria</taxon>
        <taxon>Pseudomonadati</taxon>
        <taxon>Bacteroidota</taxon>
        <taxon>Chitinophagia</taxon>
        <taxon>Chitinophagales</taxon>
        <taxon>Chitinophagaceae</taxon>
        <taxon>Deminuibacter</taxon>
    </lineage>
</organism>
<keyword evidence="9" id="KW-0808">Transferase</keyword>
<evidence type="ECO:0000256" key="1">
    <source>
        <dbReference type="ARBA" id="ARBA00004651"/>
    </source>
</evidence>
<dbReference type="AlphaFoldDB" id="A0A3E1NQK0"/>
<reference evidence="9 10" key="1">
    <citation type="submission" date="2018-08" db="EMBL/GenBank/DDBJ databases">
        <title>Chitinophagaceae sp. K23C18032701, a novel bacterium isolated from forest soil.</title>
        <authorList>
            <person name="Wang C."/>
        </authorList>
    </citation>
    <scope>NUCLEOTIDE SEQUENCE [LARGE SCALE GENOMIC DNA]</scope>
    <source>
        <strain evidence="9 10">K23C18032701</strain>
    </source>
</reference>
<evidence type="ECO:0000256" key="3">
    <source>
        <dbReference type="ARBA" id="ARBA00022475"/>
    </source>
</evidence>
<feature type="transmembrane region" description="Helical" evidence="7">
    <location>
        <begin position="282"/>
        <end position="302"/>
    </location>
</feature>
<dbReference type="GO" id="GO:0009246">
    <property type="term" value="P:enterobacterial common antigen biosynthetic process"/>
    <property type="evidence" value="ECO:0007669"/>
    <property type="project" value="TreeGrafter"/>
</dbReference>
<comment type="caution">
    <text evidence="9">The sequence shown here is derived from an EMBL/GenBank/DDBJ whole genome shotgun (WGS) entry which is preliminary data.</text>
</comment>
<feature type="transmembrane region" description="Helical" evidence="7">
    <location>
        <begin position="244"/>
        <end position="262"/>
    </location>
</feature>
<evidence type="ECO:0000256" key="4">
    <source>
        <dbReference type="ARBA" id="ARBA00022692"/>
    </source>
</evidence>
<feature type="transmembrane region" description="Helical" evidence="7">
    <location>
        <begin position="97"/>
        <end position="119"/>
    </location>
</feature>
<comment type="subcellular location">
    <subcellularLocation>
        <location evidence="1">Cell membrane</location>
        <topology evidence="1">Multi-pass membrane protein</topology>
    </subcellularLocation>
</comment>
<evidence type="ECO:0000256" key="5">
    <source>
        <dbReference type="ARBA" id="ARBA00022989"/>
    </source>
</evidence>
<evidence type="ECO:0000256" key="6">
    <source>
        <dbReference type="ARBA" id="ARBA00023136"/>
    </source>
</evidence>
<sequence length="361" mass="41679">MKHFLAKAFNLEILQKSRLAWVDYLKGIAIILVVYRHALLGIERGGIVINASLENANMIFYSFRMPLFFVLSGIFIGGSLLKKQPGAVIQNKFNTLLYPYLVWTFIQITLQVVLSRFVNASRSWVDYTYILYQPRSLDQFWYLPALFNTTLVYVLLKTKLKTPHWLQLLLGLAFYFTARYVESISMISDWMKFYIFFAIGDAIARLFFTDSVQRVLQQKRSLLLFAPFFALAQWYYVSHTVGEALFLVIALTGCVFMFMIAFQLQRLQWMPFLRVLGFHSIYIYAMHVIVIGLLRVVLIRFAGIHQPLVLLTLCITGGVFIPVIIYNCLINRGPLWFLFSPRKPGAVKKDSRETTAPVLAS</sequence>
<keyword evidence="5 7" id="KW-1133">Transmembrane helix</keyword>
<dbReference type="RefSeq" id="WP_116845946.1">
    <property type="nucleotide sequence ID" value="NZ_QTJU01000001.1"/>
</dbReference>
<evidence type="ECO:0000313" key="9">
    <source>
        <dbReference type="EMBL" id="RFM30190.1"/>
    </source>
</evidence>
<keyword evidence="3" id="KW-1003">Cell membrane</keyword>
<dbReference type="OrthoDB" id="9809782at2"/>
<feature type="transmembrane region" description="Helical" evidence="7">
    <location>
        <begin position="308"/>
        <end position="329"/>
    </location>
</feature>
<dbReference type="GO" id="GO:0016413">
    <property type="term" value="F:O-acetyltransferase activity"/>
    <property type="evidence" value="ECO:0007669"/>
    <property type="project" value="TreeGrafter"/>
</dbReference>